<keyword evidence="10" id="KW-0969">Cilium</keyword>
<dbReference type="Gene3D" id="3.10.490.20">
    <property type="match status" value="1"/>
</dbReference>
<dbReference type="FunFam" id="1.10.8.720:FF:000004">
    <property type="entry name" value="Dynein heavy chain 5, axonemal"/>
    <property type="match status" value="1"/>
</dbReference>
<organism evidence="17 18">
    <name type="scientific">Opisthorchis felineus</name>
    <dbReference type="NCBI Taxonomy" id="147828"/>
    <lineage>
        <taxon>Eukaryota</taxon>
        <taxon>Metazoa</taxon>
        <taxon>Spiralia</taxon>
        <taxon>Lophotrochozoa</taxon>
        <taxon>Platyhelminthes</taxon>
        <taxon>Trematoda</taxon>
        <taxon>Digenea</taxon>
        <taxon>Opisthorchiida</taxon>
        <taxon>Opisthorchiata</taxon>
        <taxon>Opisthorchiidae</taxon>
        <taxon>Opisthorchis</taxon>
    </lineage>
</organism>
<dbReference type="Pfam" id="PF08393">
    <property type="entry name" value="DHC_N2"/>
    <property type="match status" value="1"/>
</dbReference>
<dbReference type="Pfam" id="PF18198">
    <property type="entry name" value="AAA_lid_11"/>
    <property type="match status" value="1"/>
</dbReference>
<evidence type="ECO:0000256" key="2">
    <source>
        <dbReference type="ARBA" id="ARBA00008887"/>
    </source>
</evidence>
<dbReference type="FunFam" id="1.20.58.1120:FF:000004">
    <property type="entry name" value="Dynein axonemal heavy chain 5"/>
    <property type="match status" value="1"/>
</dbReference>
<feature type="coiled-coil region" evidence="14">
    <location>
        <begin position="3201"/>
        <end position="3281"/>
    </location>
</feature>
<dbReference type="GO" id="GO:0005858">
    <property type="term" value="C:axonemal dynein complex"/>
    <property type="evidence" value="ECO:0007669"/>
    <property type="project" value="TreeGrafter"/>
</dbReference>
<dbReference type="Gene3D" id="1.10.8.710">
    <property type="match status" value="1"/>
</dbReference>
<dbReference type="InterPro" id="IPR026983">
    <property type="entry name" value="DHC"/>
</dbReference>
<dbReference type="InterPro" id="IPR035706">
    <property type="entry name" value="AAA_9"/>
</dbReference>
<evidence type="ECO:0000313" key="18">
    <source>
        <dbReference type="Proteomes" id="UP000308267"/>
    </source>
</evidence>
<keyword evidence="9 14" id="KW-0175">Coiled coil</keyword>
<comment type="similarity">
    <text evidence="2">Belongs to the dynein heavy chain family.</text>
</comment>
<dbReference type="InterPro" id="IPR013594">
    <property type="entry name" value="Dynein_heavy_tail"/>
</dbReference>
<keyword evidence="12" id="KW-0206">Cytoskeleton</keyword>
<dbReference type="Gene3D" id="1.10.287.2620">
    <property type="match status" value="1"/>
</dbReference>
<dbReference type="Gene3D" id="1.10.472.130">
    <property type="match status" value="1"/>
</dbReference>
<keyword evidence="5" id="KW-0677">Repeat</keyword>
<dbReference type="Gene3D" id="1.20.1270.280">
    <property type="match status" value="1"/>
</dbReference>
<feature type="coiled-coil region" evidence="14">
    <location>
        <begin position="3734"/>
        <end position="3761"/>
    </location>
</feature>
<dbReference type="STRING" id="147828.A0A4S2LSD6"/>
<dbReference type="GO" id="GO:0045505">
    <property type="term" value="F:dynein intermediate chain binding"/>
    <property type="evidence" value="ECO:0007669"/>
    <property type="project" value="InterPro"/>
</dbReference>
<feature type="domain" description="AAA+ ATPase" evidence="16">
    <location>
        <begin position="2250"/>
        <end position="2379"/>
    </location>
</feature>
<evidence type="ECO:0000313" key="17">
    <source>
        <dbReference type="EMBL" id="TGZ66206.1"/>
    </source>
</evidence>
<dbReference type="GO" id="GO:0005874">
    <property type="term" value="C:microtubule"/>
    <property type="evidence" value="ECO:0007669"/>
    <property type="project" value="UniProtKB-KW"/>
</dbReference>
<evidence type="ECO:0000256" key="4">
    <source>
        <dbReference type="ARBA" id="ARBA00022701"/>
    </source>
</evidence>
<evidence type="ECO:0000256" key="5">
    <source>
        <dbReference type="ARBA" id="ARBA00022737"/>
    </source>
</evidence>
<dbReference type="InterPro" id="IPR013602">
    <property type="entry name" value="Dynein_heavy_linker"/>
</dbReference>
<keyword evidence="3" id="KW-0963">Cytoplasm</keyword>
<evidence type="ECO:0000256" key="6">
    <source>
        <dbReference type="ARBA" id="ARBA00022741"/>
    </source>
</evidence>
<dbReference type="InterPro" id="IPR041589">
    <property type="entry name" value="DNAH3_AAA_lid_1"/>
</dbReference>
<dbReference type="InterPro" id="IPR024743">
    <property type="entry name" value="Dynein_HC_stalk"/>
</dbReference>
<feature type="compositionally biased region" description="Basic and acidic residues" evidence="15">
    <location>
        <begin position="1055"/>
        <end position="1067"/>
    </location>
</feature>
<dbReference type="FunFam" id="3.40.50.300:FF:000320">
    <property type="entry name" value="Dynein, axonemal, heavy chain 5"/>
    <property type="match status" value="1"/>
</dbReference>
<comment type="caution">
    <text evidence="17">The sequence shown here is derived from an EMBL/GenBank/DDBJ whole genome shotgun (WGS) entry which is preliminary data.</text>
</comment>
<dbReference type="SMART" id="SM00382">
    <property type="entry name" value="AAA"/>
    <property type="match status" value="3"/>
</dbReference>
<evidence type="ECO:0000256" key="9">
    <source>
        <dbReference type="ARBA" id="ARBA00023054"/>
    </source>
</evidence>
<keyword evidence="7" id="KW-0067">ATP-binding</keyword>
<dbReference type="Pfam" id="PF12777">
    <property type="entry name" value="MT"/>
    <property type="match status" value="1"/>
</dbReference>
<dbReference type="FunFam" id="3.20.180.20:FF:000001">
    <property type="entry name" value="Dynein axonemal heavy chain 5"/>
    <property type="match status" value="1"/>
</dbReference>
<dbReference type="Gene3D" id="3.20.180.20">
    <property type="entry name" value="Dynein heavy chain, N-terminal domain 2"/>
    <property type="match status" value="1"/>
</dbReference>
<dbReference type="InterPro" id="IPR035699">
    <property type="entry name" value="AAA_6"/>
</dbReference>
<dbReference type="InterPro" id="IPR042219">
    <property type="entry name" value="AAA_lid_11_sf"/>
</dbReference>
<evidence type="ECO:0000256" key="7">
    <source>
        <dbReference type="ARBA" id="ARBA00022840"/>
    </source>
</evidence>
<dbReference type="Gene3D" id="3.40.50.300">
    <property type="entry name" value="P-loop containing nucleotide triphosphate hydrolases"/>
    <property type="match status" value="5"/>
</dbReference>
<dbReference type="Pfam" id="PF17852">
    <property type="entry name" value="Dynein_AAA_lid"/>
    <property type="match status" value="1"/>
</dbReference>
<feature type="domain" description="AAA+ ATPase" evidence="16">
    <location>
        <begin position="1971"/>
        <end position="2107"/>
    </location>
</feature>
<dbReference type="GO" id="GO:0008569">
    <property type="term" value="F:minus-end-directed microtubule motor activity"/>
    <property type="evidence" value="ECO:0007669"/>
    <property type="project" value="InterPro"/>
</dbReference>
<dbReference type="InterPro" id="IPR004273">
    <property type="entry name" value="Dynein_heavy_D6_P-loop"/>
</dbReference>
<dbReference type="GO" id="GO:0005524">
    <property type="term" value="F:ATP binding"/>
    <property type="evidence" value="ECO:0007669"/>
    <property type="project" value="UniProtKB-KW"/>
</dbReference>
<comment type="subcellular location">
    <subcellularLocation>
        <location evidence="1">Cytoplasm</location>
        <location evidence="1">Cytoskeleton</location>
        <location evidence="1">Cilium axoneme</location>
    </subcellularLocation>
</comment>
<dbReference type="Pfam" id="PF12781">
    <property type="entry name" value="AAA_9"/>
    <property type="match status" value="1"/>
</dbReference>
<dbReference type="Pfam" id="PF12775">
    <property type="entry name" value="AAA_7"/>
    <property type="match status" value="1"/>
</dbReference>
<dbReference type="InterPro" id="IPR042228">
    <property type="entry name" value="Dynein_linker_3"/>
</dbReference>
<dbReference type="SUPFAM" id="SSF52540">
    <property type="entry name" value="P-loop containing nucleoside triphosphate hydrolases"/>
    <property type="match status" value="4"/>
</dbReference>
<keyword evidence="6" id="KW-0547">Nucleotide-binding</keyword>
<keyword evidence="18" id="KW-1185">Reference proteome</keyword>
<keyword evidence="8" id="KW-0243">Dynein</keyword>
<protein>
    <recommendedName>
        <fullName evidence="16">AAA+ ATPase domain-containing protein</fullName>
    </recommendedName>
</protein>
<dbReference type="Gene3D" id="1.20.140.100">
    <property type="entry name" value="Dynein heavy chain, N-terminal domain 2"/>
    <property type="match status" value="1"/>
</dbReference>
<dbReference type="FunFam" id="1.10.8.1220:FF:000001">
    <property type="entry name" value="Dynein axonemal heavy chain 5"/>
    <property type="match status" value="1"/>
</dbReference>
<dbReference type="GO" id="GO:0007018">
    <property type="term" value="P:microtubule-based movement"/>
    <property type="evidence" value="ECO:0007669"/>
    <property type="project" value="InterPro"/>
</dbReference>
<evidence type="ECO:0000256" key="3">
    <source>
        <dbReference type="ARBA" id="ARBA00022490"/>
    </source>
</evidence>
<dbReference type="FunFam" id="3.40.50.300:FF:001221">
    <property type="entry name" value="Axonemal dynein heavy chain 8"/>
    <property type="match status" value="1"/>
</dbReference>
<dbReference type="Gene3D" id="1.10.8.720">
    <property type="entry name" value="Region D6 of dynein motor"/>
    <property type="match status" value="1"/>
</dbReference>
<dbReference type="InterPro" id="IPR024317">
    <property type="entry name" value="Dynein_heavy_chain_D4_dom"/>
</dbReference>
<dbReference type="Gene3D" id="6.10.140.1060">
    <property type="match status" value="1"/>
</dbReference>
<dbReference type="Gene3D" id="1.10.8.1220">
    <property type="match status" value="1"/>
</dbReference>
<dbReference type="Pfam" id="PF08385">
    <property type="entry name" value="DHC_N1"/>
    <property type="match status" value="1"/>
</dbReference>
<keyword evidence="11" id="KW-0505">Motor protein</keyword>
<dbReference type="FunFam" id="1.20.920.20:FF:000004">
    <property type="entry name" value="Dynein axonemal heavy chain 5"/>
    <property type="match status" value="1"/>
</dbReference>
<dbReference type="FunFam" id="3.40.50.300:FF:000049">
    <property type="entry name" value="Dynein, axonemal, heavy chain 5"/>
    <property type="match status" value="1"/>
</dbReference>
<evidence type="ECO:0000256" key="15">
    <source>
        <dbReference type="SAM" id="MobiDB-lite"/>
    </source>
</evidence>
<dbReference type="Gene3D" id="1.20.920.20">
    <property type="match status" value="1"/>
</dbReference>
<evidence type="ECO:0000256" key="13">
    <source>
        <dbReference type="ARBA" id="ARBA00023273"/>
    </source>
</evidence>
<dbReference type="Pfam" id="PF03028">
    <property type="entry name" value="Dynein_heavy"/>
    <property type="match status" value="1"/>
</dbReference>
<dbReference type="Pfam" id="PF17857">
    <property type="entry name" value="AAA_lid_1"/>
    <property type="match status" value="1"/>
</dbReference>
<dbReference type="Gene3D" id="1.20.920.30">
    <property type="match status" value="1"/>
</dbReference>
<feature type="coiled-coil region" evidence="14">
    <location>
        <begin position="3428"/>
        <end position="3483"/>
    </location>
</feature>
<proteinExistence type="inferred from homology"/>
<dbReference type="Proteomes" id="UP000308267">
    <property type="component" value="Unassembled WGS sequence"/>
</dbReference>
<keyword evidence="4" id="KW-0493">Microtubule</keyword>
<evidence type="ECO:0000259" key="16">
    <source>
        <dbReference type="SMART" id="SM00382"/>
    </source>
</evidence>
<evidence type="ECO:0000256" key="12">
    <source>
        <dbReference type="ARBA" id="ARBA00023212"/>
    </source>
</evidence>
<dbReference type="Pfam" id="PF18199">
    <property type="entry name" value="Dynein_C"/>
    <property type="match status" value="1"/>
</dbReference>
<dbReference type="InterPro" id="IPR043157">
    <property type="entry name" value="Dynein_AAA1S"/>
</dbReference>
<gene>
    <name evidence="17" type="ORF">CRM22_005436</name>
</gene>
<dbReference type="FunFam" id="1.20.140.100:FF:000003">
    <property type="entry name" value="Dynein, axonemal, heavy chain 5"/>
    <property type="match status" value="1"/>
</dbReference>
<dbReference type="FunFam" id="1.10.8.710:FF:000003">
    <property type="entry name" value="Dynein axonemal heavy chain 5"/>
    <property type="match status" value="1"/>
</dbReference>
<dbReference type="InterPro" id="IPR041658">
    <property type="entry name" value="AAA_lid_11"/>
</dbReference>
<feature type="region of interest" description="Disordered" evidence="15">
    <location>
        <begin position="1055"/>
        <end position="1080"/>
    </location>
</feature>
<dbReference type="FunFam" id="1.20.1270.280:FF:000002">
    <property type="entry name" value="Dynein heavy chain 5, axonemal"/>
    <property type="match status" value="1"/>
</dbReference>
<dbReference type="EMBL" id="SJOL01006462">
    <property type="protein sequence ID" value="TGZ66206.1"/>
    <property type="molecule type" value="Genomic_DNA"/>
</dbReference>
<dbReference type="InterPro" id="IPR043160">
    <property type="entry name" value="Dynein_C_barrel"/>
</dbReference>
<evidence type="ECO:0000256" key="14">
    <source>
        <dbReference type="SAM" id="Coils"/>
    </source>
</evidence>
<sequence>MSDSTMRRRISRGANAELSEMLKERQSKRMQELNARRSSLDARFDYIFDKVSQFFKIDKNIITDAVLVNAEDELIFNFLRANGSKAILFTANAPALEPEERFGTQGRVNQSTKICVRVTDEIKDPIHERCAIFIRNDNNFEVQKDKIINEVIFMTLDLTKGVLKCMEELFSSIILPQLQQISDHPQADKSFVTGFNKDDLVDDTSNFLDLLCDASKILDTQSSLKPAGMKLMERLSQLTELNRYQADPQLVMDAETCALTWISQLEQVLVISDQIRKEPGNTGPRKELDYWRRRMATFNCLLLQIQQPACKSVIALLQAARSHNVERWSVLEAKVTNYANEAKDNLKFLYALEEYCEPLYRSDPVSMVECLPKLVNIIQLIYNISTYYNTAEKIASLFIKVTNQMITACRQYITNRARDTVWTQSPKDLLKKIHDSCHLNEAYQATFHQVKSAMEESDSTRKFDLSEMHVFGKFNLFCRRLRAIEEAFRLIELYARLQASQIEGLDPLIAEYSVAVNDLKKTPHDMLDPRQSQAAEALDAFRQRLTNIQVNLKKNFENNMEKIPSVLRALQVLQQYTNLKLPELDVESAYFRVLRQYSSELTLVANEYKRHKEDPPILWDMPPVSGRIAWARQLYRRIEEPMMIFKDHSKLMRTKEAREVTKRYNRLAETLVKFEVLHFRNWLTQVPTIKAGLRNPLLTQDEVSYGLSIALDQDLLTLYREIDLLTKYGMTVPQAVSDINRQGIQIKHHYSRLKLMLREISQLDSMLDPHWVRLMRLQFATLQTLLKPGLTLLNWTSLGIDQYIDDVSQYIDQMKLLATRARNLCQNRIETVLEEMMKTNLCELPKVDYWSIDQFAERTKSLCAEAGKTLQLKSQLIQTAVYELIDMLSGDYQQRLTQMAEAEKQKKREQPVSGDAGIQREIRTASARTASTITHTKEARCKKRIDEAAGRLLDSYHHRFVDTLLRVVRNTLENLRKHLMAPAHRVYNATGSSGERDTYFFCEAYLSLPNITIQPSVEYMQNVTNGVIQQIVLVADNVTKWDLKLHNPNEFKVISERTESNDGEEHHPRRRSTNAFDANEAARRKSALSVQADQPYDDSQTYFKKVSENKEVTKLRAMLTSVFSSAQKGVNEQLRLFERYSYLWRKSCETEIKAFEETACSLLDYEMVFAKYDAEMKKVEDEPEIVECSPLAIGTEHLKTGLIAELERWKLQYGRSCNQLYGQQMFELFALFEKYEKLFMRPVKDLDDIRIMMTAIKELRDVEVDIDRKLGPIEDSYTLLSKYRIPVDKGEFEKADTLRYSWEKLSHLMSTAHEELIEIQPKYRAELLESIVQLKEDCVAFFEDYDTVGPMVPNISPGEASDRLIIFQNRFDSLYRQYITCSAGEELFGLPATEYPRILQVRRELSLLQKLYSLYNSVLNKTAGYRDILWADVKIDLIAAELADLENRCLKLPSALRDYQAYEDLRKMLADFNQIMPLLELMTNPAMRPRHWARLKELTGHEFNVEAEGFALRNILMAPLLKYKEDVEDVCISAIKEREIENKLHALKLDWNTQEFQFVHFKNRGELLLRGDHTNELVSLMEDSLMLLASLLSNRYNAPFRKEIQTMISGLSSTSEIIEQWLALQNLWIYLEAVFIGGDIARQLPREAKRFSAVDKSWQRIMQRAHETTNVLNCCIGDDLLSQLIPHCMEQLEICQKSLTGYLEKKRLLFPRFFFVSDPTLLEILGQASNPRTIQAHLLSVFDNIKTVRFHDKQPDTILTCYSQEGEVLELEQPVKAEGHVEVWLNVLLKQAQHSLHEVIHNAYMAVSSKDFNLLEFLDAYPAQVGLLGIQFIWTRDATVALKTARYEPGIMRQTDAAFSRMLTTLINETTKNLSTVERTKYETLITIHLHQKDIFSELVKDRIRSEADFEWLKQTRFYFFEEADKCLISITDVDFEYQNEFLGCTERLAITPLTDRCYITLAQALGMSMGGSPAGPAGTGKTETVKDMGRCLGKYVIVSNCSDQMDFRGLGRIFKGLAQSGAWGCFDEFNRIELPVLSVAAQQIAIVLTCKKERKSLFVFTDGDTVEMNPEFGIFLTMNPGYAGRQELPENLKINFRTVAMMVPDRQIIIRVKLASSGFNDNIILAQKFYTLYKLCEEQLSKQVHYDFGLRNILSVLRTLGAVKRANLNDTEFITVMRVLRDMNLSKLVGADEPLFMSLLNDLFPGLTLDKGGYPELEAAIRRHLEETSLISHPPWLLKVVQLYETQRVRHGMMVLGPSGTGKTCCIHALMKAMSECFEPRREMRMNPKAITSAQMFGKLDVATNDWTDGIFSALWRRTLKSKKGEHVWLVLDGPVDALWIENLNSVLDDSKLLTLANGDRIPMATNCKIMFEVDNIDNATPATVSRNGMVYISTSTLSWEPLIQGWLLSRPKKEADSLLELFRNSYSALFQYASRHLNFKTKVLEAFVVRQACDVLAGILPSKDEKERPPVTQRHLARLYTFAILWSIGALLELDDRGKLETFIRQHDSILLDLPPLSPGSNDSAFDFLVSEAGEWIHWSTRVEEFVYPPDHAPEYSSLLVPNVDNVRTEFLIDIISKQVKSVLLIGEQGTAKTVIIKKYLSRYDPEVHETRTMNFSSVTTPNLIQKTIESFVDKRLGNTYGPPAGRKMTVFFDDISMPVMNEWGDQVGNEIVRQLIEMNGFYNLHKPGDFTSIVDMQFLAAMIHPGAGRNDIPERLKRQFAIFNCTLPSNNSIDKIFGLIAFGHFGSARGFSDEIQQLISRLVPATRILWHTVKGKMLPTPAKFHYIFNLRDLSRIWQGMISTTADIINTPNKLIDLWRHECHRVLADRFTKSQDHAWFNSTIKRVVDEELGTDYSTMVTNDQPYFVNFLRDPPEPTGDEPEDYVVQIPRIYEPITSFQQLNTRLLTFLRRYNESIRGAPMDLVLFEDAVTQIVRISRILYMPKGHTLLVGVGGSGKQSLTRLASFIAGYQTHQITLTRSYNVNNLMEDLKILYRTAGQKGKGITFLFTDQEIKDEAFLEYLNNMLSSGVISNLFARDEMDEICQELIPVMKREFPRRAPTNENLQAYFYARTRHNLHISLCFSPVGEKFRTRALKFPGLFSGCTIIWFHRWPREALVAVADHYLSNFPLRCPDGVKAEIISSMGGIHDGVAESCTEYFLRFRRPTHVTPKSYLSFLAGYKDVYKQQFNYFEQQVQRMNGGLKKLVEAQESVAQLKNELIVREKELEMANKEAEEVLQTVTIEQQASTEIRNKVQVVKDRAQTIVDEIDRERAVAEAKLEAAKPALLEAAEALNTIKPADIATVRRLGKPPNLIMRIMDCVLLLFQRHLEPYKPDMERMCPRPSWSESLKFMTNTGFLQLLMTFPKDTINEETVELLEPYLTLEDYTLDVAKKVCGNVAGLLSWTRAMSYFYSINKDVLPMKDNLVKLEARLTRAMRDLQTAQETLDEKERELAKVQAVYEEALRKKRTLTDNAEQCRRKMTAASTLIGSLGEEQVRWTEQSKSFEQQITSLVGDVLVATAFLSYCGPFNQEFRQAFILSWLREVRIRRIPGSPSVNLISMLTDQTQLGEWNLQGLPTDELSIQNGIIVDKASRYPLLIDPQGQGKQWIKNREGTKGMVITTLWNKYFRQHLEDTLSTGRPLLIEDVGEELDPVLDNVLEKNFIKQGSIHKVKVGDKEVDVLKGFKLYITTKLANPTYTPEISARTSIIDFAVTMKGLEDQLLGRVIQSERQELESQRIQLMEDVQANKTKIKELEDNLLIRLASVQGSLVDDVDLIDVLNSTKSTAADVSQKLLIASETEIQINAAREEYRPIATRGSVLYFLIVEMSLVNCMYQISLRQFSNLFDLSLEESEKSPATQKRIAIVIDYMTYRVWKYVIRGLYEVDKPVFSLLLALKIDLKAGKIRHEEFQCFIKGGASLDLNTVRPKPFKWITDMTWLHLVALSNLNQFSNLLDQVAKNDRAWRHWLDKTTPETEHLPDGYQNSVDAFRRLLLIRAWCTDRVMDQANIYVNSTLGSRFSEGFVLDIEGVFMESTPRWPMVGLLSMGSDPTMQIEQLAKKFRLDCRTISMGQGQEVHARRLLASSVNAGGWVILQNCHLSLNYMVEVLNQLTDAEQLHDAFRLWVTTEVNTHFPISFLQTSVKFTNEPPQGIKASLKRTYGSFTQDFLDISNLPQWKPMVFAVSFLHTTVQERRQYGPLGWNIPYEFNSSDLNASLQFVQNHLDELNANKGIDWKCVRYMLGEIQYGGRVTDDFDKRLLLTYCKQWFQESLFNPDFMFATDIPMPPVRKLQDTLGWIHELPPTHSPNVFGLHENANIVYQSKRVKTILDCILNIQPKDASAGAGETREDVVLRMADDMLNKLPPDYVPFEVSERLAELGALQPMNIFLRQELERIQRLLSLVRTCLTELRLAIDGTIVMSESLRESLDFMYDARIPTSWIKLSWDSSTLGFWFTELVERNHQYSEWLHDGRPSCFWMTGFFNPQGFLTAIRQEVTRSHKGWALDTVILWNEVMKVMRDDINRPPPEGAYVYGLFLEGADFDRRNLRLSEAKPRVLYEPMPVIHIQALDVAKDKEFAKDRLNDMYICPVYKKPRRTDLTYVASFYLRCPPTKPPDHWILRGTALLCDIR</sequence>
<dbReference type="GO" id="GO:0051959">
    <property type="term" value="F:dynein light intermediate chain binding"/>
    <property type="evidence" value="ECO:0007669"/>
    <property type="project" value="InterPro"/>
</dbReference>
<dbReference type="PANTHER" id="PTHR46532">
    <property type="entry name" value="MALE FERTILITY FACTOR KL5"/>
    <property type="match status" value="1"/>
</dbReference>
<dbReference type="OrthoDB" id="286107at2759"/>
<dbReference type="InterPro" id="IPR042222">
    <property type="entry name" value="Dynein_2_N"/>
</dbReference>
<feature type="domain" description="AAA+ ATPase" evidence="16">
    <location>
        <begin position="2581"/>
        <end position="2754"/>
    </location>
</feature>
<dbReference type="FunFam" id="3.40.50.300:FF:000543">
    <property type="entry name" value="Dynein axonemal heavy chain 5"/>
    <property type="match status" value="1"/>
</dbReference>
<keyword evidence="13" id="KW-0966">Cell projection</keyword>
<dbReference type="Pfam" id="PF12780">
    <property type="entry name" value="AAA_8"/>
    <property type="match status" value="1"/>
</dbReference>
<name>A0A4S2LSD6_OPIFE</name>
<evidence type="ECO:0000256" key="1">
    <source>
        <dbReference type="ARBA" id="ARBA00004430"/>
    </source>
</evidence>
<dbReference type="Gene3D" id="1.20.58.1120">
    <property type="match status" value="1"/>
</dbReference>
<dbReference type="FunFam" id="3.40.50.300:FF:000044">
    <property type="entry name" value="Dynein heavy chain 5, axonemal"/>
    <property type="match status" value="1"/>
</dbReference>
<dbReference type="InterPro" id="IPR003593">
    <property type="entry name" value="AAA+_ATPase"/>
</dbReference>
<dbReference type="Pfam" id="PF12774">
    <property type="entry name" value="AAA_6"/>
    <property type="match status" value="1"/>
</dbReference>
<evidence type="ECO:0000256" key="8">
    <source>
        <dbReference type="ARBA" id="ARBA00023017"/>
    </source>
</evidence>
<dbReference type="PANTHER" id="PTHR46532:SF4">
    <property type="entry name" value="AAA+ ATPASE DOMAIN-CONTAINING PROTEIN"/>
    <property type="match status" value="1"/>
</dbReference>
<reference evidence="17 18" key="1">
    <citation type="journal article" date="2019" name="BMC Genomics">
        <title>New insights from Opisthorchis felineus genome: update on genomics of the epidemiologically important liver flukes.</title>
        <authorList>
            <person name="Ershov N.I."/>
            <person name="Mordvinov V.A."/>
            <person name="Prokhortchouk E.B."/>
            <person name="Pakharukova M.Y."/>
            <person name="Gunbin K.V."/>
            <person name="Ustyantsev K."/>
            <person name="Genaev M.A."/>
            <person name="Blinov A.G."/>
            <person name="Mazur A."/>
            <person name="Boulygina E."/>
            <person name="Tsygankova S."/>
            <person name="Khrameeva E."/>
            <person name="Chekanov N."/>
            <person name="Fan G."/>
            <person name="Xiao A."/>
            <person name="Zhang H."/>
            <person name="Xu X."/>
            <person name="Yang H."/>
            <person name="Solovyev V."/>
            <person name="Lee S.M."/>
            <person name="Liu X."/>
            <person name="Afonnikov D.A."/>
            <person name="Skryabin K.G."/>
        </authorList>
    </citation>
    <scope>NUCLEOTIDE SEQUENCE [LARGE SCALE GENOMIC DNA]</scope>
    <source>
        <strain evidence="17">AK-0245</strain>
        <tissue evidence="17">Whole organism</tissue>
    </source>
</reference>
<dbReference type="FunFam" id="3.10.490.20:FF:000010">
    <property type="entry name" value="Dynein heavy chain, putative"/>
    <property type="match status" value="1"/>
</dbReference>
<evidence type="ECO:0000256" key="11">
    <source>
        <dbReference type="ARBA" id="ARBA00023175"/>
    </source>
</evidence>
<dbReference type="FunFam" id="3.40.50.300:FF:002141">
    <property type="entry name" value="Dynein heavy chain"/>
    <property type="match status" value="1"/>
</dbReference>
<dbReference type="InterPro" id="IPR041228">
    <property type="entry name" value="Dynein_C"/>
</dbReference>
<dbReference type="InterPro" id="IPR041466">
    <property type="entry name" value="Dynein_AAA5_ext"/>
</dbReference>
<dbReference type="GO" id="GO:0097729">
    <property type="term" value="C:9+2 motile cilium"/>
    <property type="evidence" value="ECO:0007669"/>
    <property type="project" value="UniProtKB-ARBA"/>
</dbReference>
<dbReference type="FunFam" id="1.20.920.30:FF:000004">
    <property type="entry name" value="Dynein axonemal heavy chain 5"/>
    <property type="match status" value="1"/>
</dbReference>
<accession>A0A4S2LSD6</accession>
<dbReference type="InterPro" id="IPR027417">
    <property type="entry name" value="P-loop_NTPase"/>
</dbReference>
<evidence type="ECO:0000256" key="10">
    <source>
        <dbReference type="ARBA" id="ARBA00023069"/>
    </source>
</evidence>